<keyword evidence="2 3" id="KW-0143">Chaperone</keyword>
<dbReference type="GO" id="GO:0005737">
    <property type="term" value="C:cytoplasm"/>
    <property type="evidence" value="ECO:0007669"/>
    <property type="project" value="UniProtKB-SubCell"/>
</dbReference>
<evidence type="ECO:0000256" key="1">
    <source>
        <dbReference type="ARBA" id="ARBA00022988"/>
    </source>
</evidence>
<evidence type="ECO:0000256" key="3">
    <source>
        <dbReference type="HAMAP-Rule" id="MF_01385"/>
    </source>
</evidence>
<comment type="caution">
    <text evidence="4">The sequence shown here is derived from an EMBL/GenBank/DDBJ whole genome shotgun (WGS) entry which is preliminary data.</text>
</comment>
<sequence length="227" mass="25562">MSSRLARLLHLADSALPTGGFAYSYGLESSRTFGLIRHPAGLRNYLYSYLQQVISLDVPFLSSCFAVEWPREAQRLRGIVEEYDAMLLVPGLHRASLAQSKNWLKLLTSFYPQSGLGSIQAWFAAEELPLHFVLVLALSLRQLGYSCSELHALYLHLMLRDQISAAIRLGCLGPMEGHRLQHDFYSLFDHMLAGAETADYRTATRSATLLDAAQILHEQVYSRLFQN</sequence>
<dbReference type="HAMAP" id="MF_01385">
    <property type="entry name" value="UreF"/>
    <property type="match status" value="1"/>
</dbReference>
<keyword evidence="3" id="KW-0963">Cytoplasm</keyword>
<dbReference type="Pfam" id="PF01730">
    <property type="entry name" value="UreF"/>
    <property type="match status" value="1"/>
</dbReference>
<organism evidence="4 5">
    <name type="scientific">Hymenobacter wooponensis</name>
    <dbReference type="NCBI Taxonomy" id="1525360"/>
    <lineage>
        <taxon>Bacteria</taxon>
        <taxon>Pseudomonadati</taxon>
        <taxon>Bacteroidota</taxon>
        <taxon>Cytophagia</taxon>
        <taxon>Cytophagales</taxon>
        <taxon>Hymenobacteraceae</taxon>
        <taxon>Hymenobacter</taxon>
    </lineage>
</organism>
<dbReference type="RefSeq" id="WP_135529423.1">
    <property type="nucleotide sequence ID" value="NZ_SRKZ01000001.1"/>
</dbReference>
<dbReference type="OrthoDB" id="9798772at2"/>
<dbReference type="EMBL" id="SRKZ01000001">
    <property type="protein sequence ID" value="TGD83273.1"/>
    <property type="molecule type" value="Genomic_DNA"/>
</dbReference>
<evidence type="ECO:0000313" key="5">
    <source>
        <dbReference type="Proteomes" id="UP000298284"/>
    </source>
</evidence>
<gene>
    <name evidence="3" type="primary">ureF</name>
    <name evidence="4" type="ORF">EU557_05695</name>
</gene>
<reference evidence="4 5" key="1">
    <citation type="submission" date="2019-04" db="EMBL/GenBank/DDBJ databases">
        <authorList>
            <person name="Feng G."/>
            <person name="Zhang J."/>
            <person name="Zhu H."/>
        </authorList>
    </citation>
    <scope>NUCLEOTIDE SEQUENCE [LARGE SCALE GENOMIC DNA]</scope>
    <source>
        <strain evidence="4 5">JCM 19491</strain>
    </source>
</reference>
<evidence type="ECO:0000256" key="2">
    <source>
        <dbReference type="ARBA" id="ARBA00023186"/>
    </source>
</evidence>
<comment type="subcellular location">
    <subcellularLocation>
        <location evidence="3">Cytoplasm</location>
    </subcellularLocation>
</comment>
<keyword evidence="1 3" id="KW-0996">Nickel insertion</keyword>
<dbReference type="PANTHER" id="PTHR33620">
    <property type="entry name" value="UREASE ACCESSORY PROTEIN F"/>
    <property type="match status" value="1"/>
</dbReference>
<dbReference type="InterPro" id="IPR038277">
    <property type="entry name" value="UreF_sf"/>
</dbReference>
<dbReference type="PANTHER" id="PTHR33620:SF1">
    <property type="entry name" value="UREASE ACCESSORY PROTEIN F"/>
    <property type="match status" value="1"/>
</dbReference>
<comment type="function">
    <text evidence="3">Required for maturation of urease via the functional incorporation of the urease nickel metallocenter.</text>
</comment>
<dbReference type="InterPro" id="IPR002639">
    <property type="entry name" value="UreF"/>
</dbReference>
<proteinExistence type="inferred from homology"/>
<comment type="subunit">
    <text evidence="3">UreD, UreF and UreG form a complex that acts as a GTP-hydrolysis-dependent molecular chaperone, activating the urease apoprotein by helping to assemble the nickel containing metallocenter of UreC. The UreE protein probably delivers the nickel.</text>
</comment>
<name>A0A4Z0MU07_9BACT</name>
<accession>A0A4Z0MU07</accession>
<dbReference type="Gene3D" id="1.10.4190.10">
    <property type="entry name" value="Urease accessory protein UreF"/>
    <property type="match status" value="1"/>
</dbReference>
<dbReference type="PIRSF" id="PIRSF009467">
    <property type="entry name" value="Ureas_acces_UreF"/>
    <property type="match status" value="1"/>
</dbReference>
<protein>
    <recommendedName>
        <fullName evidence="3">Urease accessory protein UreF</fullName>
    </recommendedName>
</protein>
<dbReference type="GO" id="GO:0016151">
    <property type="term" value="F:nickel cation binding"/>
    <property type="evidence" value="ECO:0007669"/>
    <property type="project" value="UniProtKB-UniRule"/>
</dbReference>
<dbReference type="Proteomes" id="UP000298284">
    <property type="component" value="Unassembled WGS sequence"/>
</dbReference>
<comment type="similarity">
    <text evidence="3">Belongs to the UreF family.</text>
</comment>
<dbReference type="AlphaFoldDB" id="A0A4Z0MU07"/>
<evidence type="ECO:0000313" key="4">
    <source>
        <dbReference type="EMBL" id="TGD83273.1"/>
    </source>
</evidence>
<keyword evidence="5" id="KW-1185">Reference proteome</keyword>